<evidence type="ECO:0000256" key="3">
    <source>
        <dbReference type="ARBA" id="ARBA00022475"/>
    </source>
</evidence>
<keyword evidence="8" id="KW-0862">Zinc</keyword>
<dbReference type="GO" id="GO:0006508">
    <property type="term" value="P:proteolysis"/>
    <property type="evidence" value="ECO:0007669"/>
    <property type="project" value="UniProtKB-KW"/>
</dbReference>
<feature type="transmembrane region" description="Helical" evidence="12">
    <location>
        <begin position="43"/>
        <end position="62"/>
    </location>
</feature>
<keyword evidence="6" id="KW-0479">Metal-binding</keyword>
<evidence type="ECO:0000256" key="6">
    <source>
        <dbReference type="ARBA" id="ARBA00022723"/>
    </source>
</evidence>
<evidence type="ECO:0000256" key="8">
    <source>
        <dbReference type="ARBA" id="ARBA00022833"/>
    </source>
</evidence>
<dbReference type="PANTHER" id="PTHR43221:SF1">
    <property type="entry name" value="PROTEASE HTPX"/>
    <property type="match status" value="1"/>
</dbReference>
<evidence type="ECO:0000256" key="10">
    <source>
        <dbReference type="ARBA" id="ARBA00023049"/>
    </source>
</evidence>
<dbReference type="PANTHER" id="PTHR43221">
    <property type="entry name" value="PROTEASE HTPX"/>
    <property type="match status" value="1"/>
</dbReference>
<dbReference type="InterPro" id="IPR050083">
    <property type="entry name" value="HtpX_protease"/>
</dbReference>
<feature type="domain" description="Peptidase M48" evidence="13">
    <location>
        <begin position="122"/>
        <end position="312"/>
    </location>
</feature>
<evidence type="ECO:0000256" key="4">
    <source>
        <dbReference type="ARBA" id="ARBA00022670"/>
    </source>
</evidence>
<feature type="transmembrane region" description="Helical" evidence="12">
    <location>
        <begin position="7"/>
        <end position="31"/>
    </location>
</feature>
<dbReference type="Proteomes" id="UP000320011">
    <property type="component" value="Unassembled WGS sequence"/>
</dbReference>
<keyword evidence="11 12" id="KW-0472">Membrane</keyword>
<comment type="caution">
    <text evidence="14">The sequence shown here is derived from an EMBL/GenBank/DDBJ whole genome shotgun (WGS) entry which is preliminary data.</text>
</comment>
<evidence type="ECO:0000256" key="1">
    <source>
        <dbReference type="ARBA" id="ARBA00001947"/>
    </source>
</evidence>
<dbReference type="OrthoDB" id="155290at2"/>
<dbReference type="CDD" id="cd07328">
    <property type="entry name" value="M48_Ste24p_like"/>
    <property type="match status" value="1"/>
</dbReference>
<protein>
    <submittedName>
        <fullName evidence="14">M48 family metalloprotease</fullName>
    </submittedName>
</protein>
<keyword evidence="4 14" id="KW-0645">Protease</keyword>
<reference evidence="14 15" key="1">
    <citation type="submission" date="2019-07" db="EMBL/GenBank/DDBJ databases">
        <authorList>
            <person name="Duangmal K."/>
            <person name="Teo W.F.A."/>
        </authorList>
    </citation>
    <scope>NUCLEOTIDE SEQUENCE [LARGE SCALE GENOMIC DNA]</scope>
    <source>
        <strain evidence="14 15">TBRC 6029</strain>
    </source>
</reference>
<keyword evidence="9 12" id="KW-1133">Transmembrane helix</keyword>
<dbReference type="GO" id="GO:0005886">
    <property type="term" value="C:plasma membrane"/>
    <property type="evidence" value="ECO:0007669"/>
    <property type="project" value="UniProtKB-SubCell"/>
</dbReference>
<comment type="cofactor">
    <cofactor evidence="1">
        <name>Zn(2+)</name>
        <dbReference type="ChEBI" id="CHEBI:29105"/>
    </cofactor>
</comment>
<keyword evidence="3" id="KW-1003">Cell membrane</keyword>
<dbReference type="RefSeq" id="WP_144585595.1">
    <property type="nucleotide sequence ID" value="NZ_VJWX01000011.1"/>
</dbReference>
<keyword evidence="10 14" id="KW-0482">Metalloprotease</keyword>
<dbReference type="Gene3D" id="3.30.2010.10">
    <property type="entry name" value="Metalloproteases ('zincins'), catalytic domain"/>
    <property type="match status" value="1"/>
</dbReference>
<proteinExistence type="predicted"/>
<evidence type="ECO:0000259" key="13">
    <source>
        <dbReference type="Pfam" id="PF01435"/>
    </source>
</evidence>
<evidence type="ECO:0000256" key="12">
    <source>
        <dbReference type="SAM" id="Phobius"/>
    </source>
</evidence>
<keyword evidence="15" id="KW-1185">Reference proteome</keyword>
<dbReference type="AlphaFoldDB" id="A0A558DKU3"/>
<evidence type="ECO:0000256" key="7">
    <source>
        <dbReference type="ARBA" id="ARBA00022801"/>
    </source>
</evidence>
<organism evidence="14 15">
    <name type="scientific">Amycolatopsis rhizosphaerae</name>
    <dbReference type="NCBI Taxonomy" id="2053003"/>
    <lineage>
        <taxon>Bacteria</taxon>
        <taxon>Bacillati</taxon>
        <taxon>Actinomycetota</taxon>
        <taxon>Actinomycetes</taxon>
        <taxon>Pseudonocardiales</taxon>
        <taxon>Pseudonocardiaceae</taxon>
        <taxon>Amycolatopsis</taxon>
    </lineage>
</organism>
<dbReference type="InterPro" id="IPR001915">
    <property type="entry name" value="Peptidase_M48"/>
</dbReference>
<sequence length="501" mass="54030">MNNSFRAWLAVALLAGFPLLVLLVIAAIVAIELYALREGPMTALRIGIVAVPALVVLIKALLTIEQSRGDADPGLAVAPEAQPELWALVREIAGDVGTRPPDEIRILPQVNAAVHERTRWLGLRVSRRRLYIGAQLFAGLRQDQLCAVLGHEFAHYSNRDTRFSGATYRGRQAIGHVVTGLANGNTFARILRGGFQGYAKVYFTVSMRVCRAQELAADAAAARVGGTAAAVGALREIEALAIAWRFFLNTYATIGWAAGYLPARLAEGYLALLTDPTRSMEIDEVRRNPRDGKTSRYDSHPATLERIRLLESAPVAPPRPGGERPASEILRHSVETLDAALLTGLSDQALMKRRTDWQTLVYLGSRHDVAETAAKILGGRTVGEALALLDAAQFEPLADPDLTVPPSAGPRARRELLAGSVRTRLSVVAEVAFADAGVARWLLSWSGPAEFVLEEPYHNALGSALDAATAGRPDTKPLRDLFAHAGIAPGYRPTDPVPVRS</sequence>
<dbReference type="GO" id="GO:0046872">
    <property type="term" value="F:metal ion binding"/>
    <property type="evidence" value="ECO:0007669"/>
    <property type="project" value="UniProtKB-KW"/>
</dbReference>
<evidence type="ECO:0000256" key="9">
    <source>
        <dbReference type="ARBA" id="ARBA00022989"/>
    </source>
</evidence>
<keyword evidence="5 12" id="KW-0812">Transmembrane</keyword>
<evidence type="ECO:0000313" key="14">
    <source>
        <dbReference type="EMBL" id="TVT61640.1"/>
    </source>
</evidence>
<reference evidence="14 15" key="2">
    <citation type="submission" date="2019-08" db="EMBL/GenBank/DDBJ databases">
        <title>Amycolatopsis acidicola sp. nov., isolated from peat swamp forest soil.</title>
        <authorList>
            <person name="Srisuk N."/>
        </authorList>
    </citation>
    <scope>NUCLEOTIDE SEQUENCE [LARGE SCALE GENOMIC DNA]</scope>
    <source>
        <strain evidence="14 15">TBRC 6029</strain>
    </source>
</reference>
<evidence type="ECO:0000256" key="5">
    <source>
        <dbReference type="ARBA" id="ARBA00022692"/>
    </source>
</evidence>
<accession>A0A558DKU3</accession>
<evidence type="ECO:0000313" key="15">
    <source>
        <dbReference type="Proteomes" id="UP000320011"/>
    </source>
</evidence>
<evidence type="ECO:0000256" key="2">
    <source>
        <dbReference type="ARBA" id="ARBA00004651"/>
    </source>
</evidence>
<name>A0A558DKU3_9PSEU</name>
<gene>
    <name evidence="14" type="ORF">FNH05_02425</name>
</gene>
<keyword evidence="7" id="KW-0378">Hydrolase</keyword>
<dbReference type="GO" id="GO:0004222">
    <property type="term" value="F:metalloendopeptidase activity"/>
    <property type="evidence" value="ECO:0007669"/>
    <property type="project" value="InterPro"/>
</dbReference>
<dbReference type="Pfam" id="PF01435">
    <property type="entry name" value="Peptidase_M48"/>
    <property type="match status" value="1"/>
</dbReference>
<dbReference type="EMBL" id="VJWX01000011">
    <property type="protein sequence ID" value="TVT61640.1"/>
    <property type="molecule type" value="Genomic_DNA"/>
</dbReference>
<comment type="subcellular location">
    <subcellularLocation>
        <location evidence="2">Cell membrane</location>
        <topology evidence="2">Multi-pass membrane protein</topology>
    </subcellularLocation>
</comment>
<evidence type="ECO:0000256" key="11">
    <source>
        <dbReference type="ARBA" id="ARBA00023136"/>
    </source>
</evidence>